<dbReference type="EMBL" id="LGRX02030310">
    <property type="protein sequence ID" value="KAK3245852.1"/>
    <property type="molecule type" value="Genomic_DNA"/>
</dbReference>
<evidence type="ECO:0000313" key="2">
    <source>
        <dbReference type="Proteomes" id="UP001190700"/>
    </source>
</evidence>
<protein>
    <submittedName>
        <fullName evidence="1">Uncharacterized protein</fullName>
    </submittedName>
</protein>
<name>A0AAE0BZX1_9CHLO</name>
<gene>
    <name evidence="1" type="ORF">CYMTET_44673</name>
</gene>
<evidence type="ECO:0000313" key="1">
    <source>
        <dbReference type="EMBL" id="KAK3245852.1"/>
    </source>
</evidence>
<accession>A0AAE0BZX1</accession>
<reference evidence="1 2" key="1">
    <citation type="journal article" date="2015" name="Genome Biol. Evol.">
        <title>Comparative Genomics of a Bacterivorous Green Alga Reveals Evolutionary Causalities and Consequences of Phago-Mixotrophic Mode of Nutrition.</title>
        <authorList>
            <person name="Burns J.A."/>
            <person name="Paasch A."/>
            <person name="Narechania A."/>
            <person name="Kim E."/>
        </authorList>
    </citation>
    <scope>NUCLEOTIDE SEQUENCE [LARGE SCALE GENOMIC DNA]</scope>
    <source>
        <strain evidence="1 2">PLY_AMNH</strain>
    </source>
</reference>
<organism evidence="1 2">
    <name type="scientific">Cymbomonas tetramitiformis</name>
    <dbReference type="NCBI Taxonomy" id="36881"/>
    <lineage>
        <taxon>Eukaryota</taxon>
        <taxon>Viridiplantae</taxon>
        <taxon>Chlorophyta</taxon>
        <taxon>Pyramimonadophyceae</taxon>
        <taxon>Pyramimonadales</taxon>
        <taxon>Pyramimonadaceae</taxon>
        <taxon>Cymbomonas</taxon>
    </lineage>
</organism>
<keyword evidence="2" id="KW-1185">Reference proteome</keyword>
<dbReference type="Proteomes" id="UP001190700">
    <property type="component" value="Unassembled WGS sequence"/>
</dbReference>
<comment type="caution">
    <text evidence="1">The sequence shown here is derived from an EMBL/GenBank/DDBJ whole genome shotgun (WGS) entry which is preliminary data.</text>
</comment>
<proteinExistence type="predicted"/>
<sequence length="457" mass="51570">MLHLLDGAIQQASGRSAPENSTSTSEAVKLLLQRARDAACEKPCNTTLERSSLLYPYVHKCDESLHNFCCNVKDDACNEVSQAYEWPTFDASVRMCVLLQTVLRYWLMHDLSNVFEDAKRSVALHPQSLADLEYHALSVISETNTAHAPFSSWAEAALSTYTGMSNNMSAQSKGCFIASATILLCRASIDSPFEEHAKLRRSLLAARLDWVAQSIMFNKIVSLHSRSVCADSEIWAEKLFEWTARMVKFPMPDALYQLSMEFFLMSRYVPSAWGAILPEGAVDSRSCTFRRNPASSVLAHVAPDRAAEIRKKVCDTITRVGVAHTKLSDKEERLHLNSVWEMAIVALHYACMQECDLIWMGKFFIDDEMNAMKSLSRFNKFRSATNMKHAPAVVHSRQRWYLKFLDDSIEVAHERDGSLLPAWHTLGSWCHHVYARLDGVPCRGKNIHNVLNDIANS</sequence>
<dbReference type="AlphaFoldDB" id="A0AAE0BZX1"/>